<dbReference type="Proteomes" id="UP000688947">
    <property type="component" value="Unassembled WGS sequence"/>
</dbReference>
<accession>A0A8T1UCP3</accession>
<evidence type="ECO:0000313" key="3">
    <source>
        <dbReference type="Proteomes" id="UP000688947"/>
    </source>
</evidence>
<name>A0A8T1UCP3_9STRA</name>
<dbReference type="OrthoDB" id="124655at2759"/>
<gene>
    <name evidence="2" type="ORF">JG687_00008896</name>
</gene>
<reference evidence="2" key="1">
    <citation type="submission" date="2021-01" db="EMBL/GenBank/DDBJ databases">
        <title>Phytophthora aleatoria, a newly-described species from Pinus radiata is distinct from Phytophthora cactorum isolates based on comparative genomics.</title>
        <authorList>
            <person name="Mcdougal R."/>
            <person name="Panda P."/>
            <person name="Williams N."/>
            <person name="Studholme D.J."/>
        </authorList>
    </citation>
    <scope>NUCLEOTIDE SEQUENCE</scope>
    <source>
        <strain evidence="2">NZFS 3830</strain>
    </source>
</reference>
<evidence type="ECO:0000256" key="1">
    <source>
        <dbReference type="SAM" id="MobiDB-lite"/>
    </source>
</evidence>
<proteinExistence type="predicted"/>
<feature type="compositionally biased region" description="Polar residues" evidence="1">
    <location>
        <begin position="68"/>
        <end position="82"/>
    </location>
</feature>
<dbReference type="AlphaFoldDB" id="A0A8T1UCP3"/>
<feature type="compositionally biased region" description="Polar residues" evidence="1">
    <location>
        <begin position="41"/>
        <end position="57"/>
    </location>
</feature>
<evidence type="ECO:0000313" key="2">
    <source>
        <dbReference type="EMBL" id="KAG6959270.1"/>
    </source>
</evidence>
<organism evidence="2 3">
    <name type="scientific">Phytophthora cactorum</name>
    <dbReference type="NCBI Taxonomy" id="29920"/>
    <lineage>
        <taxon>Eukaryota</taxon>
        <taxon>Sar</taxon>
        <taxon>Stramenopiles</taxon>
        <taxon>Oomycota</taxon>
        <taxon>Peronosporomycetes</taxon>
        <taxon>Peronosporales</taxon>
        <taxon>Peronosporaceae</taxon>
        <taxon>Phytophthora</taxon>
    </lineage>
</organism>
<dbReference type="EMBL" id="JAENGZ010000444">
    <property type="protein sequence ID" value="KAG6959270.1"/>
    <property type="molecule type" value="Genomic_DNA"/>
</dbReference>
<feature type="region of interest" description="Disordered" evidence="1">
    <location>
        <begin position="35"/>
        <end position="84"/>
    </location>
</feature>
<feature type="non-terminal residue" evidence="2">
    <location>
        <position position="186"/>
    </location>
</feature>
<dbReference type="VEuPathDB" id="FungiDB:PC110_g8866"/>
<comment type="caution">
    <text evidence="2">The sequence shown here is derived from an EMBL/GenBank/DDBJ whole genome shotgun (WGS) entry which is preliminary data.</text>
</comment>
<sequence>LEDKHDVESKQCNNAAPATLAQRSKSESVVCTAQGVKFEDTTGQPNGTRSRSVQLQEQRFDRSEGAPISQQDHGTGSSSSTCGRPLRQCSRSEGYNIHLLAMITEEHADQSEVCNNQALVHRSKSESVIRTTQGVKFEDKCCKYQTRLDNLMALAADPCSSKSNALIAQKALRYRNKTMERRRASS</sequence>
<protein>
    <submittedName>
        <fullName evidence="2">Uncharacterized protein</fullName>
    </submittedName>
</protein>